<evidence type="ECO:0000313" key="1">
    <source>
        <dbReference type="EMBL" id="KAF9467018.1"/>
    </source>
</evidence>
<dbReference type="InterPro" id="IPR032675">
    <property type="entry name" value="LRR_dom_sf"/>
</dbReference>
<dbReference type="SUPFAM" id="SSF52047">
    <property type="entry name" value="RNI-like"/>
    <property type="match status" value="1"/>
</dbReference>
<dbReference type="Gene3D" id="3.80.10.10">
    <property type="entry name" value="Ribonuclease Inhibitor"/>
    <property type="match status" value="1"/>
</dbReference>
<proteinExistence type="predicted"/>
<organism evidence="1 2">
    <name type="scientific">Collybia nuda</name>
    <dbReference type="NCBI Taxonomy" id="64659"/>
    <lineage>
        <taxon>Eukaryota</taxon>
        <taxon>Fungi</taxon>
        <taxon>Dikarya</taxon>
        <taxon>Basidiomycota</taxon>
        <taxon>Agaricomycotina</taxon>
        <taxon>Agaricomycetes</taxon>
        <taxon>Agaricomycetidae</taxon>
        <taxon>Agaricales</taxon>
        <taxon>Tricholomatineae</taxon>
        <taxon>Clitocybaceae</taxon>
        <taxon>Collybia</taxon>
    </lineage>
</organism>
<dbReference type="EMBL" id="MU150239">
    <property type="protein sequence ID" value="KAF9467018.1"/>
    <property type="molecule type" value="Genomic_DNA"/>
</dbReference>
<dbReference type="OrthoDB" id="3067012at2759"/>
<comment type="caution">
    <text evidence="1">The sequence shown here is derived from an EMBL/GenBank/DDBJ whole genome shotgun (WGS) entry which is preliminary data.</text>
</comment>
<protein>
    <recommendedName>
        <fullName evidence="3">F-box domain-containing protein</fullName>
    </recommendedName>
</protein>
<name>A0A9P6CNU6_9AGAR</name>
<dbReference type="AlphaFoldDB" id="A0A9P6CNU6"/>
<dbReference type="Proteomes" id="UP000807353">
    <property type="component" value="Unassembled WGS sequence"/>
</dbReference>
<evidence type="ECO:0008006" key="3">
    <source>
        <dbReference type="Google" id="ProtNLM"/>
    </source>
</evidence>
<reference evidence="1" key="1">
    <citation type="submission" date="2020-11" db="EMBL/GenBank/DDBJ databases">
        <authorList>
            <consortium name="DOE Joint Genome Institute"/>
            <person name="Ahrendt S."/>
            <person name="Riley R."/>
            <person name="Andreopoulos W."/>
            <person name="Labutti K."/>
            <person name="Pangilinan J."/>
            <person name="Ruiz-Duenas F.J."/>
            <person name="Barrasa J.M."/>
            <person name="Sanchez-Garcia M."/>
            <person name="Camarero S."/>
            <person name="Miyauchi S."/>
            <person name="Serrano A."/>
            <person name="Linde D."/>
            <person name="Babiker R."/>
            <person name="Drula E."/>
            <person name="Ayuso-Fernandez I."/>
            <person name="Pacheco R."/>
            <person name="Padilla G."/>
            <person name="Ferreira P."/>
            <person name="Barriuso J."/>
            <person name="Kellner H."/>
            <person name="Castanera R."/>
            <person name="Alfaro M."/>
            <person name="Ramirez L."/>
            <person name="Pisabarro A.G."/>
            <person name="Kuo A."/>
            <person name="Tritt A."/>
            <person name="Lipzen A."/>
            <person name="He G."/>
            <person name="Yan M."/>
            <person name="Ng V."/>
            <person name="Cullen D."/>
            <person name="Martin F."/>
            <person name="Rosso M.-N."/>
            <person name="Henrissat B."/>
            <person name="Hibbett D."/>
            <person name="Martinez A.T."/>
            <person name="Grigoriev I.V."/>
        </authorList>
    </citation>
    <scope>NUCLEOTIDE SEQUENCE</scope>
    <source>
        <strain evidence="1">CBS 247.69</strain>
    </source>
</reference>
<keyword evidence="2" id="KW-1185">Reference proteome</keyword>
<sequence>MHPCLQINEILTNIFESTRELEATEHPRFPLWPAKGSKNLAALARACKTFSEPALDLLWEFQPSLAPLVRCLPGDALAVKARKITFFIRHDELMITRDLSPSDWERVNHYARRIRTIGCYEKHKLEWSRLSFDALATLQLCKIGPGPILPNLLHFSACISHFLHAPLYPSLVVGSNLKTLDIYTSDSYQTRYIDNDLLAANLIFVFGPTSSSISSCSLLLPTGYAWGIFPSPVLTRLYCGFTSMQKFNLQEVHTSCEALITLSDLPYLRSLKMVISGTQLEKFNSIIDSDTIFSRLEELWIRTDALIHVQEFFGHPGIGALHTFQVIEAFNHANVWDVSSFVDAFHRQQGVSHLRHFGIFEQPFWGPRTDYPQITNRALTPLLSYVNMTTLTVNLGVVTVDDDMLKKMAVAWPHLQVLDLTDRSTGTIPQATLSGIFPLVACCRDLRALTIRLNVLSDRQPKLSQMEILIPGKALEVLNICTSPVEDVDSVASTIQSIFPRLNKFRRGWIYCPLNDIEIGDEPVGVEGEYYRRWGAITEIVCDKSGRTL</sequence>
<gene>
    <name evidence="1" type="ORF">BDZ94DRAFT_1250325</name>
</gene>
<evidence type="ECO:0000313" key="2">
    <source>
        <dbReference type="Proteomes" id="UP000807353"/>
    </source>
</evidence>
<accession>A0A9P6CNU6</accession>